<comment type="cofactor">
    <cofactor evidence="1">
        <name>Mg(2+)</name>
        <dbReference type="ChEBI" id="CHEBI:18420"/>
    </cofactor>
</comment>
<dbReference type="Pfam" id="PF10150">
    <property type="entry name" value="RNase_E_G"/>
    <property type="match status" value="1"/>
</dbReference>
<dbReference type="EMBL" id="MLJW01000119">
    <property type="protein sequence ID" value="OIQ98461.1"/>
    <property type="molecule type" value="Genomic_DNA"/>
</dbReference>
<name>A0A1J5SE08_9ZZZZ</name>
<evidence type="ECO:0000256" key="5">
    <source>
        <dbReference type="ARBA" id="ARBA00022884"/>
    </source>
</evidence>
<dbReference type="InterPro" id="IPR004659">
    <property type="entry name" value="RNase_E/G"/>
</dbReference>
<keyword evidence="3 7" id="KW-0378">Hydrolase</keyword>
<evidence type="ECO:0000256" key="3">
    <source>
        <dbReference type="ARBA" id="ARBA00022801"/>
    </source>
</evidence>
<evidence type="ECO:0000259" key="6">
    <source>
        <dbReference type="Pfam" id="PF10150"/>
    </source>
</evidence>
<dbReference type="GO" id="GO:0004540">
    <property type="term" value="F:RNA nuclease activity"/>
    <property type="evidence" value="ECO:0007669"/>
    <property type="project" value="InterPro"/>
</dbReference>
<comment type="caution">
    <text evidence="7">The sequence shown here is derived from an EMBL/GenBank/DDBJ whole genome shotgun (WGS) entry which is preliminary data.</text>
</comment>
<dbReference type="PANTHER" id="PTHR30001:SF0">
    <property type="entry name" value="RIBONUCLEASE G"/>
    <property type="match status" value="1"/>
</dbReference>
<dbReference type="GO" id="GO:0016787">
    <property type="term" value="F:hydrolase activity"/>
    <property type="evidence" value="ECO:0007669"/>
    <property type="project" value="UniProtKB-KW"/>
</dbReference>
<keyword evidence="4" id="KW-0460">Magnesium</keyword>
<keyword evidence="2" id="KW-0479">Metal-binding</keyword>
<dbReference type="InterPro" id="IPR019307">
    <property type="entry name" value="RNA-bd_AU-1/RNase_E/G"/>
</dbReference>
<dbReference type="GO" id="GO:0005737">
    <property type="term" value="C:cytoplasm"/>
    <property type="evidence" value="ECO:0007669"/>
    <property type="project" value="TreeGrafter"/>
</dbReference>
<organism evidence="7">
    <name type="scientific">mine drainage metagenome</name>
    <dbReference type="NCBI Taxonomy" id="410659"/>
    <lineage>
        <taxon>unclassified sequences</taxon>
        <taxon>metagenomes</taxon>
        <taxon>ecological metagenomes</taxon>
    </lineage>
</organism>
<feature type="domain" description="RNA-binding protein AU-1/Ribonuclease E/G" evidence="6">
    <location>
        <begin position="101"/>
        <end position="351"/>
    </location>
</feature>
<accession>A0A1J5SE08</accession>
<keyword evidence="5" id="KW-0694">RNA-binding</keyword>
<dbReference type="EC" id="3.1.26.-" evidence="7"/>
<dbReference type="GO" id="GO:0006364">
    <property type="term" value="P:rRNA processing"/>
    <property type="evidence" value="ECO:0007669"/>
    <property type="project" value="TreeGrafter"/>
</dbReference>
<dbReference type="GO" id="GO:0046872">
    <property type="term" value="F:metal ion binding"/>
    <property type="evidence" value="ECO:0007669"/>
    <property type="project" value="UniProtKB-KW"/>
</dbReference>
<dbReference type="GO" id="GO:0003723">
    <property type="term" value="F:RNA binding"/>
    <property type="evidence" value="ECO:0007669"/>
    <property type="project" value="UniProtKB-KW"/>
</dbReference>
<evidence type="ECO:0000256" key="2">
    <source>
        <dbReference type="ARBA" id="ARBA00022723"/>
    </source>
</evidence>
<dbReference type="AlphaFoldDB" id="A0A1J5SE08"/>
<reference evidence="7" key="1">
    <citation type="submission" date="2016-10" db="EMBL/GenBank/DDBJ databases">
        <title>Sequence of Gallionella enrichment culture.</title>
        <authorList>
            <person name="Poehlein A."/>
            <person name="Muehling M."/>
            <person name="Daniel R."/>
        </authorList>
    </citation>
    <scope>NUCLEOTIDE SEQUENCE</scope>
</reference>
<dbReference type="SUPFAM" id="SSF50249">
    <property type="entry name" value="Nucleic acid-binding proteins"/>
    <property type="match status" value="1"/>
</dbReference>
<sequence>MARVETLLISAAPGELRLALLAEGRAVEFRVDRGAAAPGDLLLGRVLSVQRALNAAFVDIGQPLPAFLPQAAGQTEGARLLVQVTAAARGGKGAEVTASPSLQGGLLAYTPSRAGLNLSRRILEETERSRLSSLLKGRLLPGEGVVVRTQAAGASEQTLLDELDRLRGDWLGLEAEAAALQPPARLRAPSPLARLLAEHAGLRRVVTDDAAALAAFKADFPAAELCPPRAGPLFEQFHCADDWDRALAPRLPLPGGGALLFGTAAGITVIDIDSGRSSPAEANLAAVAEIARQLRLRGLSGHVLVDVIPMRERSALARVTEALKQAVSGDPTPTHVVGTTPLGMIELTRERRGPALAEMLLAEAAPQPSADSLALDGLRRLLREAEASPGRRRGLAAPAALLEALRRYPAALAETERRLGHALTLTLDAALGQCEVIEETP</sequence>
<dbReference type="PANTHER" id="PTHR30001">
    <property type="entry name" value="RIBONUCLEASE"/>
    <property type="match status" value="1"/>
</dbReference>
<evidence type="ECO:0000313" key="7">
    <source>
        <dbReference type="EMBL" id="OIQ98461.1"/>
    </source>
</evidence>
<protein>
    <submittedName>
        <fullName evidence="7">Ribonuclease G</fullName>
        <ecNumber evidence="7">3.1.26.-</ecNumber>
    </submittedName>
</protein>
<dbReference type="InterPro" id="IPR012340">
    <property type="entry name" value="NA-bd_OB-fold"/>
</dbReference>
<evidence type="ECO:0000256" key="4">
    <source>
        <dbReference type="ARBA" id="ARBA00022842"/>
    </source>
</evidence>
<evidence type="ECO:0000256" key="1">
    <source>
        <dbReference type="ARBA" id="ARBA00001946"/>
    </source>
</evidence>
<proteinExistence type="predicted"/>
<gene>
    <name evidence="7" type="primary">rng_7</name>
    <name evidence="7" type="ORF">GALL_195870</name>
</gene>